<dbReference type="KEGG" id="ccl:Clocl_2719"/>
<reference evidence="4" key="1">
    <citation type="submission" date="2011-12" db="EMBL/GenBank/DDBJ databases">
        <title>Complete sequence of Clostridium clariflavum DSM 19732.</title>
        <authorList>
            <consortium name="US DOE Joint Genome Institute"/>
            <person name="Lucas S."/>
            <person name="Han J."/>
            <person name="Lapidus A."/>
            <person name="Cheng J.-F."/>
            <person name="Goodwin L."/>
            <person name="Pitluck S."/>
            <person name="Peters L."/>
            <person name="Teshima H."/>
            <person name="Detter J.C."/>
            <person name="Han C."/>
            <person name="Tapia R."/>
            <person name="Land M."/>
            <person name="Hauser L."/>
            <person name="Kyrpides N."/>
            <person name="Ivanova N."/>
            <person name="Pagani I."/>
            <person name="Kitzmiller T."/>
            <person name="Lynd L."/>
            <person name="Izquierdo J."/>
            <person name="Woyke T."/>
        </authorList>
    </citation>
    <scope>NUCLEOTIDE SEQUENCE [LARGE SCALE GENOMIC DNA]</scope>
    <source>
        <strain evidence="4">DSM 19732 / NBRC 101661 / EBR45</strain>
    </source>
</reference>
<dbReference type="Gene3D" id="3.40.50.970">
    <property type="match status" value="2"/>
</dbReference>
<dbReference type="EMBL" id="CP003065">
    <property type="protein sequence ID" value="AEV69276.1"/>
    <property type="molecule type" value="Genomic_DNA"/>
</dbReference>
<name>G8M2B7_ACECE</name>
<dbReference type="InterPro" id="IPR011766">
    <property type="entry name" value="TPP_enzyme_TPP-bd"/>
</dbReference>
<proteinExistence type="predicted"/>
<dbReference type="GO" id="GO:0019164">
    <property type="term" value="F:pyruvate synthase activity"/>
    <property type="evidence" value="ECO:0007669"/>
    <property type="project" value="UniProtKB-EC"/>
</dbReference>
<dbReference type="CDD" id="cd03376">
    <property type="entry name" value="TPP_PFOR_porB_like"/>
    <property type="match status" value="1"/>
</dbReference>
<dbReference type="eggNOG" id="COG1013">
    <property type="taxonomic scope" value="Bacteria"/>
</dbReference>
<dbReference type="HOGENOM" id="CLU_058423_0_0_9"/>
<feature type="domain" description="Thiamine pyrophosphate enzyme TPP-binding" evidence="2">
    <location>
        <begin position="51"/>
        <end position="213"/>
    </location>
</feature>
<keyword evidence="4" id="KW-1185">Reference proteome</keyword>
<sequence>MSNGTATINARNITDKEFFYGHKACAGCGGSLAVRLILKVLGERTFTVIPAGCMSAVGFIYPQMCFLNNAIISTFPGTASMLSGIAAAAKALGLKDYHVVGIAGDGGTADIGLQALSGAIDRRDRIIYICYDNEAYMNTGIQKSGLTPFGARTTTTPAGDNIPGTVTQKKNMFEIVAAHGIDYAATASIGYIQDFINKVQKASRVEGTSYIHVFAPCPTGWGIPEDSTIDIAKEVVDCGLWYLAEFEQGEFILNKNPKEFSPVEEYLKKQSRFKHLSCEDINTIISSRDKKWEKIRKAWKIK</sequence>
<dbReference type="RefSeq" id="WP_014255829.1">
    <property type="nucleotide sequence ID" value="NC_016627.1"/>
</dbReference>
<evidence type="ECO:0000313" key="3">
    <source>
        <dbReference type="EMBL" id="AEV69276.1"/>
    </source>
</evidence>
<dbReference type="Pfam" id="PF02775">
    <property type="entry name" value="TPP_enzyme_C"/>
    <property type="match status" value="1"/>
</dbReference>
<dbReference type="InterPro" id="IPR051479">
    <property type="entry name" value="PorB-like"/>
</dbReference>
<dbReference type="OrthoDB" id="9794954at2"/>
<gene>
    <name evidence="3" type="ordered locus">Clocl_2719</name>
</gene>
<dbReference type="EC" id="1.2.7.1" evidence="3"/>
<dbReference type="AlphaFoldDB" id="G8M2B7"/>
<dbReference type="Proteomes" id="UP000005435">
    <property type="component" value="Chromosome"/>
</dbReference>
<evidence type="ECO:0000256" key="1">
    <source>
        <dbReference type="ARBA" id="ARBA00023002"/>
    </source>
</evidence>
<dbReference type="STRING" id="720554.Clocl_2719"/>
<dbReference type="PANTHER" id="PTHR42897">
    <property type="entry name" value="PYRUVATE SYNTHASE SUBUNIT PORB"/>
    <property type="match status" value="1"/>
</dbReference>
<accession>G8M2B7</accession>
<protein>
    <submittedName>
        <fullName evidence="3">2-oxoacid:ferredoxin oxidoreductase, beta subunit</fullName>
        <ecNumber evidence="3">1.2.7.1</ecNumber>
    </submittedName>
</protein>
<dbReference type="InterPro" id="IPR029061">
    <property type="entry name" value="THDP-binding"/>
</dbReference>
<dbReference type="GO" id="GO:0030976">
    <property type="term" value="F:thiamine pyrophosphate binding"/>
    <property type="evidence" value="ECO:0007669"/>
    <property type="project" value="InterPro"/>
</dbReference>
<organism evidence="3 4">
    <name type="scientific">Acetivibrio clariflavus (strain DSM 19732 / NBRC 101661 / EBR45)</name>
    <name type="common">Clostridium clariflavum</name>
    <dbReference type="NCBI Taxonomy" id="720554"/>
    <lineage>
        <taxon>Bacteria</taxon>
        <taxon>Bacillati</taxon>
        <taxon>Bacillota</taxon>
        <taxon>Clostridia</taxon>
        <taxon>Eubacteriales</taxon>
        <taxon>Oscillospiraceae</taxon>
        <taxon>Acetivibrio</taxon>
    </lineage>
</organism>
<dbReference type="PANTHER" id="PTHR42897:SF1">
    <property type="entry name" value="2-OXOACID OXIDOREDUCTASE (FERREDOXIN)"/>
    <property type="match status" value="1"/>
</dbReference>
<dbReference type="SUPFAM" id="SSF52518">
    <property type="entry name" value="Thiamin diphosphate-binding fold (THDP-binding)"/>
    <property type="match status" value="1"/>
</dbReference>
<evidence type="ECO:0000313" key="4">
    <source>
        <dbReference type="Proteomes" id="UP000005435"/>
    </source>
</evidence>
<evidence type="ECO:0000259" key="2">
    <source>
        <dbReference type="Pfam" id="PF02775"/>
    </source>
</evidence>
<keyword evidence="1 3" id="KW-0560">Oxidoreductase</keyword>
<reference evidence="3 4" key="2">
    <citation type="journal article" date="2012" name="Stand. Genomic Sci.">
        <title>Complete Genome Sequence of Clostridium clariflavum DSM 19732.</title>
        <authorList>
            <person name="Izquierdo J.A."/>
            <person name="Goodwin L."/>
            <person name="Davenport K.W."/>
            <person name="Teshima H."/>
            <person name="Bruce D."/>
            <person name="Detter C."/>
            <person name="Tapia R."/>
            <person name="Han S."/>
            <person name="Land M."/>
            <person name="Hauser L."/>
            <person name="Jeffries C.D."/>
            <person name="Han J."/>
            <person name="Pitluck S."/>
            <person name="Nolan M."/>
            <person name="Chen A."/>
            <person name="Huntemann M."/>
            <person name="Mavromatis K."/>
            <person name="Mikhailova N."/>
            <person name="Liolios K."/>
            <person name="Woyke T."/>
            <person name="Lynd L.R."/>
        </authorList>
    </citation>
    <scope>NUCLEOTIDE SEQUENCE [LARGE SCALE GENOMIC DNA]</scope>
    <source>
        <strain evidence="4">DSM 19732 / NBRC 101661 / EBR45</strain>
    </source>
</reference>